<dbReference type="PANTHER" id="PTHR33116:SF79">
    <property type="entry name" value="REVERSE TRANSCRIPTASE DOMAIN, ZINC FINGER, CCHC-TYPE-RELATED"/>
    <property type="match status" value="1"/>
</dbReference>
<sequence>MHKSKLMEITVDDDTMIQAARLIGGLQLKSPFSYLGSKIGGLMSRINSWDEIVNKLLARLSKWKMKTLSIGGRLTLFKLVLGSTPIFYMSLFKVPSQVFKKMESIRSRFFNGVDVNENKMFWVSWNKVLASKEKGGLGVLCFYAMNHGLLGKSVKSPFPSIWLDIIHDLDNLRNQGIDLLGLFEKKIGNGVDTIFWEEAWKGGKAFEIHYPRIYALETCKQVNVASKLALDNLGFSLCRIPRSGTEIEQFNDMSN</sequence>
<name>A0A6L2K6Y4_TANCI</name>
<reference evidence="2" key="1">
    <citation type="journal article" date="2019" name="Sci. Rep.">
        <title>Draft genome of Tanacetum cinerariifolium, the natural source of mosquito coil.</title>
        <authorList>
            <person name="Yamashiro T."/>
            <person name="Shiraishi A."/>
            <person name="Satake H."/>
            <person name="Nakayama K."/>
        </authorList>
    </citation>
    <scope>NUCLEOTIDE SEQUENCE</scope>
</reference>
<dbReference type="EMBL" id="BKCJ010001946">
    <property type="protein sequence ID" value="GEU45166.1"/>
    <property type="molecule type" value="Genomic_DNA"/>
</dbReference>
<keyword evidence="1" id="KW-1133">Transmembrane helix</keyword>
<keyword evidence="2" id="KW-0548">Nucleotidyltransferase</keyword>
<gene>
    <name evidence="2" type="ORF">Tci_017144</name>
</gene>
<dbReference type="GO" id="GO:0003964">
    <property type="term" value="F:RNA-directed DNA polymerase activity"/>
    <property type="evidence" value="ECO:0007669"/>
    <property type="project" value="UniProtKB-KW"/>
</dbReference>
<feature type="transmembrane region" description="Helical" evidence="1">
    <location>
        <begin position="74"/>
        <end position="92"/>
    </location>
</feature>
<proteinExistence type="predicted"/>
<keyword evidence="2" id="KW-0808">Transferase</keyword>
<dbReference type="AlphaFoldDB" id="A0A6L2K6Y4"/>
<accession>A0A6L2K6Y4</accession>
<comment type="caution">
    <text evidence="2">The sequence shown here is derived from an EMBL/GenBank/DDBJ whole genome shotgun (WGS) entry which is preliminary data.</text>
</comment>
<organism evidence="2">
    <name type="scientific">Tanacetum cinerariifolium</name>
    <name type="common">Dalmatian daisy</name>
    <name type="synonym">Chrysanthemum cinerariifolium</name>
    <dbReference type="NCBI Taxonomy" id="118510"/>
    <lineage>
        <taxon>Eukaryota</taxon>
        <taxon>Viridiplantae</taxon>
        <taxon>Streptophyta</taxon>
        <taxon>Embryophyta</taxon>
        <taxon>Tracheophyta</taxon>
        <taxon>Spermatophyta</taxon>
        <taxon>Magnoliopsida</taxon>
        <taxon>eudicotyledons</taxon>
        <taxon>Gunneridae</taxon>
        <taxon>Pentapetalae</taxon>
        <taxon>asterids</taxon>
        <taxon>campanulids</taxon>
        <taxon>Asterales</taxon>
        <taxon>Asteraceae</taxon>
        <taxon>Asteroideae</taxon>
        <taxon>Anthemideae</taxon>
        <taxon>Anthemidinae</taxon>
        <taxon>Tanacetum</taxon>
    </lineage>
</organism>
<keyword evidence="2" id="KW-0695">RNA-directed DNA polymerase</keyword>
<evidence type="ECO:0000313" key="2">
    <source>
        <dbReference type="EMBL" id="GEU45166.1"/>
    </source>
</evidence>
<protein>
    <submittedName>
        <fullName evidence="2">RNA-directed DNA polymerase, eukaryota, reverse transcriptase zinc-binding domain protein</fullName>
    </submittedName>
</protein>
<keyword evidence="1" id="KW-0812">Transmembrane</keyword>
<dbReference type="PANTHER" id="PTHR33116">
    <property type="entry name" value="REVERSE TRANSCRIPTASE ZINC-BINDING DOMAIN-CONTAINING PROTEIN-RELATED-RELATED"/>
    <property type="match status" value="1"/>
</dbReference>
<keyword evidence="1" id="KW-0472">Membrane</keyword>
<evidence type="ECO:0000256" key="1">
    <source>
        <dbReference type="SAM" id="Phobius"/>
    </source>
</evidence>